<dbReference type="AlphaFoldDB" id="A0A317WQZ4"/>
<gene>
    <name evidence="1" type="ORF">BO70DRAFT_199974</name>
</gene>
<dbReference type="EMBL" id="MSFL01000006">
    <property type="protein sequence ID" value="PWY87692.1"/>
    <property type="molecule type" value="Genomic_DNA"/>
</dbReference>
<protein>
    <submittedName>
        <fullName evidence="1">Uncharacterized protein</fullName>
    </submittedName>
</protein>
<name>A0A317WQZ4_9EURO</name>
<organism evidence="1 2">
    <name type="scientific">Aspergillus heteromorphus CBS 117.55</name>
    <dbReference type="NCBI Taxonomy" id="1448321"/>
    <lineage>
        <taxon>Eukaryota</taxon>
        <taxon>Fungi</taxon>
        <taxon>Dikarya</taxon>
        <taxon>Ascomycota</taxon>
        <taxon>Pezizomycotina</taxon>
        <taxon>Eurotiomycetes</taxon>
        <taxon>Eurotiomycetidae</taxon>
        <taxon>Eurotiales</taxon>
        <taxon>Aspergillaceae</taxon>
        <taxon>Aspergillus</taxon>
        <taxon>Aspergillus subgen. Circumdati</taxon>
    </lineage>
</organism>
<evidence type="ECO:0000313" key="2">
    <source>
        <dbReference type="Proteomes" id="UP000247233"/>
    </source>
</evidence>
<proteinExistence type="predicted"/>
<evidence type="ECO:0000313" key="1">
    <source>
        <dbReference type="EMBL" id="PWY87692.1"/>
    </source>
</evidence>
<accession>A0A317WQZ4</accession>
<dbReference type="VEuPathDB" id="FungiDB:BO70DRAFT_199974"/>
<dbReference type="OrthoDB" id="10642383at2759"/>
<sequence>MCRSACRKHPGAGQRPICRIPGSKICARSHPLSGFGLVTSSSDTGVCFSGGESLRHRTSPAHETVLHFILLSIQLTNLGLVPPVQNRPIWPPFESKLICVLPAYPSSGDALSPVREKNRRNRPTAYTFAFCDRKRLLGDSKSVANRCERRGDTLEQLEKSHRSESP</sequence>
<dbReference type="Proteomes" id="UP000247233">
    <property type="component" value="Unassembled WGS sequence"/>
</dbReference>
<dbReference type="RefSeq" id="XP_025401575.1">
    <property type="nucleotide sequence ID" value="XM_025538580.1"/>
</dbReference>
<reference evidence="1 2" key="1">
    <citation type="submission" date="2016-12" db="EMBL/GenBank/DDBJ databases">
        <title>The genomes of Aspergillus section Nigri reveals drivers in fungal speciation.</title>
        <authorList>
            <consortium name="DOE Joint Genome Institute"/>
            <person name="Vesth T.C."/>
            <person name="Nybo J."/>
            <person name="Theobald S."/>
            <person name="Brandl J."/>
            <person name="Frisvad J.C."/>
            <person name="Nielsen K.F."/>
            <person name="Lyhne E.K."/>
            <person name="Kogle M.E."/>
            <person name="Kuo A."/>
            <person name="Riley R."/>
            <person name="Clum A."/>
            <person name="Nolan M."/>
            <person name="Lipzen A."/>
            <person name="Salamov A."/>
            <person name="Henrissat B."/>
            <person name="Wiebenga A."/>
            <person name="De Vries R.P."/>
            <person name="Grigoriev I.V."/>
            <person name="Mortensen U.H."/>
            <person name="Andersen M.R."/>
            <person name="Baker S.E."/>
        </authorList>
    </citation>
    <scope>NUCLEOTIDE SEQUENCE [LARGE SCALE GENOMIC DNA]</scope>
    <source>
        <strain evidence="1 2">CBS 117.55</strain>
    </source>
</reference>
<keyword evidence="2" id="KW-1185">Reference proteome</keyword>
<comment type="caution">
    <text evidence="1">The sequence shown here is derived from an EMBL/GenBank/DDBJ whole genome shotgun (WGS) entry which is preliminary data.</text>
</comment>
<dbReference type="GeneID" id="37060817"/>